<dbReference type="AlphaFoldDB" id="M0C9K7"/>
<sequence length="259" mass="28079">MEAILVGMGANVPVNAVETTLRIAQALQKHDRIGVTELAGEVDLPRSTVFNHLKTLEENEYVVNEGGSYRLGCRFLKLGANARSHHDVHSVARGEVNRLAAETGEISALLIEEHGMGVFLHRAEGEQAVHIDSYIGQRIYLHGAALGKAILASLPRERVVEVVDRRGLPALTENTITDRGALFDELDRIESDGIAFDDQERLNGLRSVATPITDDTGAVLGAVSVAGPTSRVQGDRFRETLPAKLSDVGDVITLDLTYR</sequence>
<dbReference type="InterPro" id="IPR011991">
    <property type="entry name" value="ArsR-like_HTH"/>
</dbReference>
<dbReference type="Pfam" id="PF13412">
    <property type="entry name" value="HTH_24"/>
    <property type="match status" value="1"/>
</dbReference>
<dbReference type="InterPro" id="IPR036388">
    <property type="entry name" value="WH-like_DNA-bd_sf"/>
</dbReference>
<proteinExistence type="predicted"/>
<dbReference type="PANTHER" id="PTHR30136">
    <property type="entry name" value="HELIX-TURN-HELIX TRANSCRIPTIONAL REGULATOR, ICLR FAMILY"/>
    <property type="match status" value="1"/>
</dbReference>
<dbReference type="PROSITE" id="PS51077">
    <property type="entry name" value="HTH_ICLR"/>
    <property type="match status" value="1"/>
</dbReference>
<dbReference type="Gene3D" id="1.10.10.10">
    <property type="entry name" value="Winged helix-like DNA-binding domain superfamily/Winged helix DNA-binding domain"/>
    <property type="match status" value="1"/>
</dbReference>
<feature type="domain" description="IclR-ED" evidence="5">
    <location>
        <begin position="74"/>
        <end position="258"/>
    </location>
</feature>
<dbReference type="InterPro" id="IPR014757">
    <property type="entry name" value="Tscrpt_reg_IclR_C"/>
</dbReference>
<organism evidence="6 7">
    <name type="scientific">Halosimplex carlsbadense 2-9-1</name>
    <dbReference type="NCBI Taxonomy" id="797114"/>
    <lineage>
        <taxon>Archaea</taxon>
        <taxon>Methanobacteriati</taxon>
        <taxon>Methanobacteriota</taxon>
        <taxon>Stenosarchaea group</taxon>
        <taxon>Halobacteria</taxon>
        <taxon>Halobacteriales</taxon>
        <taxon>Haloarculaceae</taxon>
        <taxon>Halosimplex</taxon>
    </lineage>
</organism>
<keyword evidence="3" id="KW-0804">Transcription</keyword>
<name>M0C9K7_9EURY</name>
<dbReference type="InterPro" id="IPR036390">
    <property type="entry name" value="WH_DNA-bd_sf"/>
</dbReference>
<evidence type="ECO:0000313" key="7">
    <source>
        <dbReference type="Proteomes" id="UP000011626"/>
    </source>
</evidence>
<dbReference type="InterPro" id="IPR005471">
    <property type="entry name" value="Tscrpt_reg_IclR_N"/>
</dbReference>
<dbReference type="GO" id="GO:0003677">
    <property type="term" value="F:DNA binding"/>
    <property type="evidence" value="ECO:0007669"/>
    <property type="project" value="UniProtKB-KW"/>
</dbReference>
<dbReference type="GO" id="GO:0003700">
    <property type="term" value="F:DNA-binding transcription factor activity"/>
    <property type="evidence" value="ECO:0007669"/>
    <property type="project" value="TreeGrafter"/>
</dbReference>
<dbReference type="EMBL" id="AOIU01000048">
    <property type="protein sequence ID" value="ELZ19961.1"/>
    <property type="molecule type" value="Genomic_DNA"/>
</dbReference>
<evidence type="ECO:0000256" key="2">
    <source>
        <dbReference type="ARBA" id="ARBA00023125"/>
    </source>
</evidence>
<reference evidence="6 7" key="1">
    <citation type="journal article" date="2014" name="PLoS Genet.">
        <title>Phylogenetically driven sequencing of extremely halophilic archaea reveals strategies for static and dynamic osmo-response.</title>
        <authorList>
            <person name="Becker E.A."/>
            <person name="Seitzer P.M."/>
            <person name="Tritt A."/>
            <person name="Larsen D."/>
            <person name="Krusor M."/>
            <person name="Yao A.I."/>
            <person name="Wu D."/>
            <person name="Madern D."/>
            <person name="Eisen J.A."/>
            <person name="Darling A.E."/>
            <person name="Facciotti M.T."/>
        </authorList>
    </citation>
    <scope>NUCLEOTIDE SEQUENCE [LARGE SCALE GENOMIC DNA]</scope>
    <source>
        <strain evidence="6 7">2-9-1</strain>
    </source>
</reference>
<keyword evidence="2" id="KW-0238">DNA-binding</keyword>
<keyword evidence="7" id="KW-1185">Reference proteome</keyword>
<dbReference type="CDD" id="cd00090">
    <property type="entry name" value="HTH_ARSR"/>
    <property type="match status" value="1"/>
</dbReference>
<feature type="domain" description="HTH iclR-type" evidence="4">
    <location>
        <begin position="14"/>
        <end position="73"/>
    </location>
</feature>
<dbReference type="eggNOG" id="arCOG02798">
    <property type="taxonomic scope" value="Archaea"/>
</dbReference>
<keyword evidence="1" id="KW-0805">Transcription regulation</keyword>
<protein>
    <submittedName>
        <fullName evidence="6">IclR family transcriptional regulator</fullName>
    </submittedName>
</protein>
<dbReference type="Pfam" id="PF01614">
    <property type="entry name" value="IclR_C"/>
    <property type="match status" value="1"/>
</dbReference>
<evidence type="ECO:0000256" key="3">
    <source>
        <dbReference type="ARBA" id="ARBA00023163"/>
    </source>
</evidence>
<dbReference type="PROSITE" id="PS51078">
    <property type="entry name" value="ICLR_ED"/>
    <property type="match status" value="1"/>
</dbReference>
<dbReference type="InterPro" id="IPR029016">
    <property type="entry name" value="GAF-like_dom_sf"/>
</dbReference>
<dbReference type="PATRIC" id="fig|797114.5.peg.4382"/>
<dbReference type="SMART" id="SM00346">
    <property type="entry name" value="HTH_ICLR"/>
    <property type="match status" value="1"/>
</dbReference>
<dbReference type="RefSeq" id="WP_006886008.1">
    <property type="nucleotide sequence ID" value="NZ_AOIU01000048.1"/>
</dbReference>
<gene>
    <name evidence="6" type="ORF">C475_21724</name>
</gene>
<dbReference type="PANTHER" id="PTHR30136:SF35">
    <property type="entry name" value="HTH-TYPE TRANSCRIPTIONAL REGULATOR RV1719"/>
    <property type="match status" value="1"/>
</dbReference>
<evidence type="ECO:0000256" key="1">
    <source>
        <dbReference type="ARBA" id="ARBA00023015"/>
    </source>
</evidence>
<dbReference type="Proteomes" id="UP000011626">
    <property type="component" value="Unassembled WGS sequence"/>
</dbReference>
<dbReference type="STRING" id="797114.C475_21724"/>
<dbReference type="SUPFAM" id="SSF55781">
    <property type="entry name" value="GAF domain-like"/>
    <property type="match status" value="1"/>
</dbReference>
<comment type="caution">
    <text evidence="6">The sequence shown here is derived from an EMBL/GenBank/DDBJ whole genome shotgun (WGS) entry which is preliminary data.</text>
</comment>
<evidence type="ECO:0000313" key="6">
    <source>
        <dbReference type="EMBL" id="ELZ19961.1"/>
    </source>
</evidence>
<dbReference type="SUPFAM" id="SSF46785">
    <property type="entry name" value="Winged helix' DNA-binding domain"/>
    <property type="match status" value="1"/>
</dbReference>
<dbReference type="Gene3D" id="3.30.450.40">
    <property type="match status" value="1"/>
</dbReference>
<evidence type="ECO:0000259" key="4">
    <source>
        <dbReference type="PROSITE" id="PS51077"/>
    </source>
</evidence>
<evidence type="ECO:0000259" key="5">
    <source>
        <dbReference type="PROSITE" id="PS51078"/>
    </source>
</evidence>
<dbReference type="InterPro" id="IPR050707">
    <property type="entry name" value="HTH_MetabolicPath_Reg"/>
</dbReference>
<accession>M0C9K7</accession>
<dbReference type="GO" id="GO:0045892">
    <property type="term" value="P:negative regulation of DNA-templated transcription"/>
    <property type="evidence" value="ECO:0007669"/>
    <property type="project" value="TreeGrafter"/>
</dbReference>